<evidence type="ECO:0000313" key="3">
    <source>
        <dbReference type="RefSeq" id="XP_053756597.1"/>
    </source>
</evidence>
<reference evidence="3" key="1">
    <citation type="submission" date="2025-08" db="UniProtKB">
        <authorList>
            <consortium name="RefSeq"/>
        </authorList>
    </citation>
    <scope>IDENTIFICATION</scope>
    <source>
        <tissue evidence="3">Whole blood</tissue>
    </source>
</reference>
<dbReference type="AlphaFoldDB" id="A0A9W2VD20"/>
<feature type="compositionally biased region" description="Gly residues" evidence="1">
    <location>
        <begin position="72"/>
        <end position="85"/>
    </location>
</feature>
<sequence>MSRSGWEEGAGRSDREQGRERRQEDRAALGLDPAPGTGAGKSRGGGRTGGRWGGRGAERGWGRGRGLRGRRGGGSGYRAEGGGGEGRGRGAAAANLASSAGRLWRRRRPGGGGGGGGEGKDGPTARGARTDGWLPGADRGPGDSGGGRCAAPGPARAGAARGADRGRTAPQDRAREPAPRGGQCPRPPGPSGRARPALRPLPGGGGGGAAGGFVLSRRQWGRGGLGLRDEGEREQTSKHPLAPSPVSPPDSMPT</sequence>
<organism evidence="2 3">
    <name type="scientific">Panthera pardus</name>
    <name type="common">Leopard</name>
    <name type="synonym">Felis pardus</name>
    <dbReference type="NCBI Taxonomy" id="9691"/>
    <lineage>
        <taxon>Eukaryota</taxon>
        <taxon>Metazoa</taxon>
        <taxon>Chordata</taxon>
        <taxon>Craniata</taxon>
        <taxon>Vertebrata</taxon>
        <taxon>Euteleostomi</taxon>
        <taxon>Mammalia</taxon>
        <taxon>Eutheria</taxon>
        <taxon>Laurasiatheria</taxon>
        <taxon>Carnivora</taxon>
        <taxon>Feliformia</taxon>
        <taxon>Felidae</taxon>
        <taxon>Pantherinae</taxon>
        <taxon>Panthera</taxon>
    </lineage>
</organism>
<feature type="compositionally biased region" description="Basic and acidic residues" evidence="1">
    <location>
        <begin position="1"/>
        <end position="27"/>
    </location>
</feature>
<protein>
    <submittedName>
        <fullName evidence="3">Uncharacterized protein LOC128776245</fullName>
    </submittedName>
</protein>
<feature type="compositionally biased region" description="Low complexity" evidence="1">
    <location>
        <begin position="149"/>
        <end position="161"/>
    </location>
</feature>
<proteinExistence type="predicted"/>
<dbReference type="RefSeq" id="XP_053756597.1">
    <property type="nucleotide sequence ID" value="XM_053900622.1"/>
</dbReference>
<feature type="compositionally biased region" description="Basic and acidic residues" evidence="1">
    <location>
        <begin position="162"/>
        <end position="178"/>
    </location>
</feature>
<feature type="compositionally biased region" description="Basic and acidic residues" evidence="1">
    <location>
        <begin position="227"/>
        <end position="237"/>
    </location>
</feature>
<evidence type="ECO:0000256" key="1">
    <source>
        <dbReference type="SAM" id="MobiDB-lite"/>
    </source>
</evidence>
<name>A0A9W2VD20_PANPR</name>
<feature type="compositionally biased region" description="Pro residues" evidence="1">
    <location>
        <begin position="242"/>
        <end position="254"/>
    </location>
</feature>
<accession>A0A9W2VD20</accession>
<feature type="compositionally biased region" description="Gly residues" evidence="1">
    <location>
        <begin position="37"/>
        <end position="55"/>
    </location>
</feature>
<feature type="compositionally biased region" description="Gly residues" evidence="1">
    <location>
        <begin position="202"/>
        <end position="211"/>
    </location>
</feature>
<feature type="compositionally biased region" description="Low complexity" evidence="1">
    <location>
        <begin position="90"/>
        <end position="102"/>
    </location>
</feature>
<keyword evidence="2" id="KW-1185">Reference proteome</keyword>
<feature type="region of interest" description="Disordered" evidence="1">
    <location>
        <begin position="1"/>
        <end position="254"/>
    </location>
</feature>
<feature type="compositionally biased region" description="Low complexity" evidence="1">
    <location>
        <begin position="191"/>
        <end position="201"/>
    </location>
</feature>
<evidence type="ECO:0000313" key="2">
    <source>
        <dbReference type="Proteomes" id="UP001165780"/>
    </source>
</evidence>
<gene>
    <name evidence="3" type="primary">LOC128776245</name>
</gene>
<dbReference type="GeneID" id="128776245"/>
<dbReference type="Proteomes" id="UP001165780">
    <property type="component" value="Unplaced"/>
</dbReference>